<dbReference type="Bgee" id="ENSGACG00000011212">
    <property type="expression patterns" value="Expressed in heart and 13 other cell types or tissues"/>
</dbReference>
<dbReference type="InParanoid" id="G3PB73"/>
<sequence length="127" mass="13966">MDKLSPSGQNKQTNLLCPEQASQREYAFSSIYINRTARKYSVGKKALDSFYGSRFASISSTVCISFPLNLLNKLHVSPHCPTPPSSSPSLSPSLLRLICLNVSDGNNHATWNRSTKSIRAPPPKKQS</sequence>
<name>G3PB73_GASAC</name>
<dbReference type="Ensembl" id="ENSGACT00000014875.1">
    <property type="protein sequence ID" value="ENSGACP00000014847.1"/>
    <property type="gene ID" value="ENSGACG00000011212.1"/>
</dbReference>
<reference evidence="1" key="1">
    <citation type="submission" date="2006-01" db="EMBL/GenBank/DDBJ databases">
        <authorList>
            <person name="Lindblad-Toh K."/>
            <person name="Mauceli E."/>
            <person name="Grabherr M."/>
            <person name="Chang J.L."/>
            <person name="Lander E.S."/>
        </authorList>
    </citation>
    <scope>NUCLEOTIDE SEQUENCE [LARGE SCALE GENOMIC DNA]</scope>
</reference>
<reference evidence="1" key="2">
    <citation type="submission" date="2024-04" db="UniProtKB">
        <authorList>
            <consortium name="Ensembl"/>
        </authorList>
    </citation>
    <scope>IDENTIFICATION</scope>
</reference>
<organism evidence="1">
    <name type="scientific">Gasterosteus aculeatus</name>
    <name type="common">Three-spined stickleback</name>
    <dbReference type="NCBI Taxonomy" id="69293"/>
    <lineage>
        <taxon>Eukaryota</taxon>
        <taxon>Metazoa</taxon>
        <taxon>Chordata</taxon>
        <taxon>Craniata</taxon>
        <taxon>Vertebrata</taxon>
        <taxon>Euteleostomi</taxon>
        <taxon>Actinopterygii</taxon>
        <taxon>Neopterygii</taxon>
        <taxon>Teleostei</taxon>
        <taxon>Neoteleostei</taxon>
        <taxon>Acanthomorphata</taxon>
        <taxon>Eupercaria</taxon>
        <taxon>Perciformes</taxon>
        <taxon>Cottioidei</taxon>
        <taxon>Gasterosteales</taxon>
        <taxon>Gasterosteidae</taxon>
        <taxon>Gasterosteus</taxon>
    </lineage>
</organism>
<proteinExistence type="predicted"/>
<dbReference type="AlphaFoldDB" id="G3PB73"/>
<accession>G3PB73</accession>
<protein>
    <submittedName>
        <fullName evidence="1">Uncharacterized protein</fullName>
    </submittedName>
</protein>
<evidence type="ECO:0000313" key="1">
    <source>
        <dbReference type="Ensembl" id="ENSGACP00000014847.1"/>
    </source>
</evidence>